<evidence type="ECO:0000313" key="1">
    <source>
        <dbReference type="EMBL" id="SDN40447.1"/>
    </source>
</evidence>
<dbReference type="Proteomes" id="UP000199370">
    <property type="component" value="Unassembled WGS sequence"/>
</dbReference>
<dbReference type="AlphaFoldDB" id="A0A1H0B4A0"/>
<reference evidence="1 2" key="1">
    <citation type="submission" date="2016-10" db="EMBL/GenBank/DDBJ databases">
        <authorList>
            <person name="de Groot N.N."/>
        </authorList>
    </citation>
    <scope>NUCLEOTIDE SEQUENCE [LARGE SCALE GENOMIC DNA]</scope>
    <source>
        <strain evidence="2">EB21,IBRC-M 10013,KCTC 4048</strain>
    </source>
</reference>
<proteinExistence type="predicted"/>
<organism evidence="1 2">
    <name type="scientific">Haloarchaeobius iranensis</name>
    <dbReference type="NCBI Taxonomy" id="996166"/>
    <lineage>
        <taxon>Archaea</taxon>
        <taxon>Methanobacteriati</taxon>
        <taxon>Methanobacteriota</taxon>
        <taxon>Stenosarchaea group</taxon>
        <taxon>Halobacteria</taxon>
        <taxon>Halobacteriales</taxon>
        <taxon>Halorubellaceae</taxon>
        <taxon>Haloarchaeobius</taxon>
    </lineage>
</organism>
<dbReference type="EMBL" id="FNIA01000033">
    <property type="protein sequence ID" value="SDN40447.1"/>
    <property type="molecule type" value="Genomic_DNA"/>
</dbReference>
<evidence type="ECO:0000313" key="2">
    <source>
        <dbReference type="Proteomes" id="UP000199370"/>
    </source>
</evidence>
<accession>A0A1H0B4A0</accession>
<name>A0A1H0B4A0_9EURY</name>
<keyword evidence="2" id="KW-1185">Reference proteome</keyword>
<sequence length="70" mass="8307">MAEHRINAIPANVNLLVHNDEIREARHRWERFLVRPKHIPVGTSCINPHLEYLIFRIITPTQPVSYPRCR</sequence>
<gene>
    <name evidence="1" type="ORF">SAMN05192554_13322</name>
</gene>
<protein>
    <submittedName>
        <fullName evidence="1">Uncharacterized protein</fullName>
    </submittedName>
</protein>